<keyword evidence="2" id="KW-0805">Transcription regulation</keyword>
<dbReference type="SUPFAM" id="SSF51206">
    <property type="entry name" value="cAMP-binding domain-like"/>
    <property type="match status" value="1"/>
</dbReference>
<dbReference type="InterPro" id="IPR014710">
    <property type="entry name" value="RmlC-like_jellyroll"/>
</dbReference>
<dbReference type="InterPro" id="IPR050397">
    <property type="entry name" value="Env_Response_Regulators"/>
</dbReference>
<dbReference type="CDD" id="cd00038">
    <property type="entry name" value="CAP_ED"/>
    <property type="match status" value="1"/>
</dbReference>
<dbReference type="InterPro" id="IPR012318">
    <property type="entry name" value="HTH_CRP"/>
</dbReference>
<dbReference type="RefSeq" id="WP_111717230.1">
    <property type="nucleotide sequence ID" value="NZ_CP073819.1"/>
</dbReference>
<comment type="caution">
    <text evidence="8">The sequence shown here is derived from an EMBL/GenBank/DDBJ whole genome shotgun (WGS) entry which is preliminary data.</text>
</comment>
<dbReference type="InterPro" id="IPR000595">
    <property type="entry name" value="cNMP-bd_dom"/>
</dbReference>
<dbReference type="SUPFAM" id="SSF46785">
    <property type="entry name" value="Winged helix' DNA-binding domain"/>
    <property type="match status" value="1"/>
</dbReference>
<feature type="domain" description="Cyclic nucleotide-binding" evidence="6">
    <location>
        <begin position="14"/>
        <end position="116"/>
    </location>
</feature>
<dbReference type="Gene3D" id="2.60.120.10">
    <property type="entry name" value="Jelly Rolls"/>
    <property type="match status" value="1"/>
</dbReference>
<evidence type="ECO:0000256" key="5">
    <source>
        <dbReference type="ARBA" id="ARBA00023163"/>
    </source>
</evidence>
<dbReference type="GO" id="GO:0003677">
    <property type="term" value="F:DNA binding"/>
    <property type="evidence" value="ECO:0007669"/>
    <property type="project" value="UniProtKB-KW"/>
</dbReference>
<evidence type="ECO:0000256" key="2">
    <source>
        <dbReference type="ARBA" id="ARBA00023015"/>
    </source>
</evidence>
<dbReference type="Pfam" id="PF13545">
    <property type="entry name" value="HTH_Crp_2"/>
    <property type="match status" value="1"/>
</dbReference>
<evidence type="ECO:0000256" key="3">
    <source>
        <dbReference type="ARBA" id="ARBA00023125"/>
    </source>
</evidence>
<evidence type="ECO:0000259" key="6">
    <source>
        <dbReference type="PROSITE" id="PS50042"/>
    </source>
</evidence>
<keyword evidence="9" id="KW-1185">Reference proteome</keyword>
<feature type="domain" description="HTH crp-type" evidence="7">
    <location>
        <begin position="147"/>
        <end position="215"/>
    </location>
</feature>
<reference evidence="8 9" key="1">
    <citation type="journal article" date="2018" name="Front. Microbiol.">
        <title>Description and Comparative Genomics of Macrococcus caseolyticus subsp. hominis subsp. nov., Macrococcus goetzii sp. nov., Macrococcus epidermidis sp. nov., and Macrococcus bohemicus sp. nov., Novel Macrococci From Human Clinical Material With Virulence Potential and Suspected Uptake of Foreign DNA by Natural Transformation.</title>
        <authorList>
            <person name="Maslanova I."/>
            <person name="Wertheimer Z."/>
            <person name="Sedlacek I."/>
            <person name="Svec P."/>
            <person name="Indrakova A."/>
            <person name="Kovarovic V."/>
            <person name="Schumann P."/>
            <person name="Sproer C."/>
            <person name="Kralova S."/>
            <person name="Sedo O."/>
            <person name="Kristofova L."/>
            <person name="Vrbovska V."/>
            <person name="Fuzik T."/>
            <person name="Petras P."/>
            <person name="Zdrahal Z."/>
            <person name="Ruzickova V."/>
            <person name="Doskar J."/>
            <person name="Pantucek R."/>
        </authorList>
    </citation>
    <scope>NUCLEOTIDE SEQUENCE [LARGE SCALE GENOMIC DNA]</scope>
    <source>
        <strain evidence="8 9">01/688</strain>
    </source>
</reference>
<sequence length="221" mass="25721">MKCHHHFCVERVPLFNHLSYEEQEMINNLVTHHHFKKGNTIFSPETEPQLSLVAQGVMKVYRLSSNGKEQLLRIAEVGDFEGENFVLGVNNESLYGEAITDTEICVLKQSDFQNLLLQYPNISLKLLTINAMKMEEVEKQTQFLTMEKIEERLALYLSYLHKTSDSSYIEIPMKMKELAAFLGTSPETVSRKFKLLEDKNIIERDNKLIKVIDEKKLYNFQ</sequence>
<keyword evidence="4" id="KW-0010">Activator</keyword>
<dbReference type="PRINTS" id="PR00034">
    <property type="entry name" value="HTHCRP"/>
</dbReference>
<dbReference type="AlphaFoldDB" id="A0A327ZMY0"/>
<dbReference type="GO" id="GO:0005829">
    <property type="term" value="C:cytosol"/>
    <property type="evidence" value="ECO:0007669"/>
    <property type="project" value="TreeGrafter"/>
</dbReference>
<dbReference type="PANTHER" id="PTHR24567:SF26">
    <property type="entry name" value="REGULATORY PROTEIN YEIL"/>
    <property type="match status" value="1"/>
</dbReference>
<evidence type="ECO:0000313" key="8">
    <source>
        <dbReference type="EMBL" id="RAK43763.1"/>
    </source>
</evidence>
<accession>A0A327ZMY0</accession>
<dbReference type="SMART" id="SM00419">
    <property type="entry name" value="HTH_CRP"/>
    <property type="match status" value="1"/>
</dbReference>
<dbReference type="GO" id="GO:0003700">
    <property type="term" value="F:DNA-binding transcription factor activity"/>
    <property type="evidence" value="ECO:0007669"/>
    <property type="project" value="TreeGrafter"/>
</dbReference>
<dbReference type="Proteomes" id="UP000249808">
    <property type="component" value="Unassembled WGS sequence"/>
</dbReference>
<keyword evidence="3" id="KW-0238">DNA-binding</keyword>
<evidence type="ECO:0000313" key="9">
    <source>
        <dbReference type="Proteomes" id="UP000249808"/>
    </source>
</evidence>
<name>A0A327ZMY0_9STAP</name>
<dbReference type="Gene3D" id="1.10.10.10">
    <property type="entry name" value="Winged helix-like DNA-binding domain superfamily/Winged helix DNA-binding domain"/>
    <property type="match status" value="1"/>
</dbReference>
<dbReference type="Pfam" id="PF00027">
    <property type="entry name" value="cNMP_binding"/>
    <property type="match status" value="1"/>
</dbReference>
<dbReference type="InterPro" id="IPR018490">
    <property type="entry name" value="cNMP-bd_dom_sf"/>
</dbReference>
<dbReference type="PROSITE" id="PS51063">
    <property type="entry name" value="HTH_CRP_2"/>
    <property type="match status" value="1"/>
</dbReference>
<gene>
    <name evidence="8" type="ORF">BHU61_12110</name>
</gene>
<dbReference type="PROSITE" id="PS50042">
    <property type="entry name" value="CNMP_BINDING_3"/>
    <property type="match status" value="1"/>
</dbReference>
<evidence type="ECO:0000256" key="1">
    <source>
        <dbReference type="ARBA" id="ARBA00020091"/>
    </source>
</evidence>
<dbReference type="SMART" id="SM00100">
    <property type="entry name" value="cNMP"/>
    <property type="match status" value="1"/>
</dbReference>
<organism evidence="8 9">
    <name type="scientific">Macrococcus epidermidis</name>
    <dbReference type="NCBI Taxonomy" id="1902580"/>
    <lineage>
        <taxon>Bacteria</taxon>
        <taxon>Bacillati</taxon>
        <taxon>Bacillota</taxon>
        <taxon>Bacilli</taxon>
        <taxon>Bacillales</taxon>
        <taxon>Staphylococcaceae</taxon>
        <taxon>Macrococcus</taxon>
    </lineage>
</organism>
<evidence type="ECO:0000259" key="7">
    <source>
        <dbReference type="PROSITE" id="PS51063"/>
    </source>
</evidence>
<keyword evidence="5" id="KW-0804">Transcription</keyword>
<dbReference type="EMBL" id="PZJH01000009">
    <property type="protein sequence ID" value="RAK43763.1"/>
    <property type="molecule type" value="Genomic_DNA"/>
</dbReference>
<evidence type="ECO:0000256" key="4">
    <source>
        <dbReference type="ARBA" id="ARBA00023159"/>
    </source>
</evidence>
<proteinExistence type="predicted"/>
<protein>
    <recommendedName>
        <fullName evidence="1">HTH-type transcriptional regulator ArcR</fullName>
    </recommendedName>
</protein>
<dbReference type="InterPro" id="IPR036388">
    <property type="entry name" value="WH-like_DNA-bd_sf"/>
</dbReference>
<dbReference type="InterPro" id="IPR036390">
    <property type="entry name" value="WH_DNA-bd_sf"/>
</dbReference>
<dbReference type="PANTHER" id="PTHR24567">
    <property type="entry name" value="CRP FAMILY TRANSCRIPTIONAL REGULATORY PROTEIN"/>
    <property type="match status" value="1"/>
</dbReference>